<protein>
    <recommendedName>
        <fullName evidence="5">MYND-type domain-containing protein</fullName>
    </recommendedName>
</protein>
<evidence type="ECO:0000313" key="7">
    <source>
        <dbReference type="Proteomes" id="UP001283341"/>
    </source>
</evidence>
<dbReference type="Gene3D" id="6.10.140.2220">
    <property type="match status" value="1"/>
</dbReference>
<sequence>MACSGCQEMLYCSVACQADDAPIHKFICCLPASTTPPPSSDPPTEEDGKHVLGVLFPETSANPTLVWVRIGGFADEESGISFQEPEITPLFPGDNVTLESIHSERNRTRNRDTKSMLEVWHANKSASASASQGGENLCISALAAAGTTKQPQDSGPFYEWKGPVLVLFMTRSTGFMVDPGSYQDCQVHDFRDAVDFVLDYGNDAHHAKKIREATGGDGFACKARSSRLEHGKDDKDQCLQRKRDETNTLRVGSKVNGIPYLDIGKSQNTEKRQNTGNPVTNKYPVHLQVTDAEVFAGRQKRDDGDGKTARRMSGKQNTEELRSIVYPVLINSAPEPFLPGKVGNEIDQLHIAGDAEPEDPS</sequence>
<evidence type="ECO:0000259" key="5">
    <source>
        <dbReference type="Pfam" id="PF01753"/>
    </source>
</evidence>
<gene>
    <name evidence="6" type="ORF">B0H66DRAFT_606554</name>
</gene>
<keyword evidence="2" id="KW-0863">Zinc-finger</keyword>
<feature type="region of interest" description="Disordered" evidence="4">
    <location>
        <begin position="297"/>
        <end position="318"/>
    </location>
</feature>
<evidence type="ECO:0000313" key="6">
    <source>
        <dbReference type="EMBL" id="KAK3313286.1"/>
    </source>
</evidence>
<keyword evidence="1" id="KW-0479">Metal-binding</keyword>
<dbReference type="Proteomes" id="UP001283341">
    <property type="component" value="Unassembled WGS sequence"/>
</dbReference>
<dbReference type="InterPro" id="IPR002893">
    <property type="entry name" value="Znf_MYND"/>
</dbReference>
<reference evidence="6" key="2">
    <citation type="submission" date="2023-06" db="EMBL/GenBank/DDBJ databases">
        <authorList>
            <consortium name="Lawrence Berkeley National Laboratory"/>
            <person name="Haridas S."/>
            <person name="Hensen N."/>
            <person name="Bonometti L."/>
            <person name="Westerberg I."/>
            <person name="Brannstrom I.O."/>
            <person name="Guillou S."/>
            <person name="Cros-Aarteil S."/>
            <person name="Calhoun S."/>
            <person name="Kuo A."/>
            <person name="Mondo S."/>
            <person name="Pangilinan J."/>
            <person name="Riley R."/>
            <person name="Labutti K."/>
            <person name="Andreopoulos B."/>
            <person name="Lipzen A."/>
            <person name="Chen C."/>
            <person name="Yanf M."/>
            <person name="Daum C."/>
            <person name="Ng V."/>
            <person name="Clum A."/>
            <person name="Steindorff A."/>
            <person name="Ohm R."/>
            <person name="Martin F."/>
            <person name="Silar P."/>
            <person name="Natvig D."/>
            <person name="Lalanne C."/>
            <person name="Gautier V."/>
            <person name="Ament-Velasquez S.L."/>
            <person name="Kruys A."/>
            <person name="Hutchinson M.I."/>
            <person name="Powell A.J."/>
            <person name="Barry K."/>
            <person name="Miller A.N."/>
            <person name="Grigoriev I.V."/>
            <person name="Debuchy R."/>
            <person name="Gladieux P."/>
            <person name="Thoren M.H."/>
            <person name="Johannesson H."/>
        </authorList>
    </citation>
    <scope>NUCLEOTIDE SEQUENCE</scope>
    <source>
        <strain evidence="6">CBS 118394</strain>
    </source>
</reference>
<evidence type="ECO:0000256" key="3">
    <source>
        <dbReference type="ARBA" id="ARBA00022833"/>
    </source>
</evidence>
<feature type="compositionally biased region" description="Basic and acidic residues" evidence="4">
    <location>
        <begin position="299"/>
        <end position="308"/>
    </location>
</feature>
<dbReference type="Pfam" id="PF01753">
    <property type="entry name" value="zf-MYND"/>
    <property type="match status" value="1"/>
</dbReference>
<dbReference type="GO" id="GO:0008270">
    <property type="term" value="F:zinc ion binding"/>
    <property type="evidence" value="ECO:0007669"/>
    <property type="project" value="UniProtKB-KW"/>
</dbReference>
<organism evidence="6 7">
    <name type="scientific">Apodospora peruviana</name>
    <dbReference type="NCBI Taxonomy" id="516989"/>
    <lineage>
        <taxon>Eukaryota</taxon>
        <taxon>Fungi</taxon>
        <taxon>Dikarya</taxon>
        <taxon>Ascomycota</taxon>
        <taxon>Pezizomycotina</taxon>
        <taxon>Sordariomycetes</taxon>
        <taxon>Sordariomycetidae</taxon>
        <taxon>Sordariales</taxon>
        <taxon>Lasiosphaeriaceae</taxon>
        <taxon>Apodospora</taxon>
    </lineage>
</organism>
<evidence type="ECO:0000256" key="1">
    <source>
        <dbReference type="ARBA" id="ARBA00022723"/>
    </source>
</evidence>
<comment type="caution">
    <text evidence="6">The sequence shown here is derived from an EMBL/GenBank/DDBJ whole genome shotgun (WGS) entry which is preliminary data.</text>
</comment>
<reference evidence="6" key="1">
    <citation type="journal article" date="2023" name="Mol. Phylogenet. Evol.">
        <title>Genome-scale phylogeny and comparative genomics of the fungal order Sordariales.</title>
        <authorList>
            <person name="Hensen N."/>
            <person name="Bonometti L."/>
            <person name="Westerberg I."/>
            <person name="Brannstrom I.O."/>
            <person name="Guillou S."/>
            <person name="Cros-Aarteil S."/>
            <person name="Calhoun S."/>
            <person name="Haridas S."/>
            <person name="Kuo A."/>
            <person name="Mondo S."/>
            <person name="Pangilinan J."/>
            <person name="Riley R."/>
            <person name="LaButti K."/>
            <person name="Andreopoulos B."/>
            <person name="Lipzen A."/>
            <person name="Chen C."/>
            <person name="Yan M."/>
            <person name="Daum C."/>
            <person name="Ng V."/>
            <person name="Clum A."/>
            <person name="Steindorff A."/>
            <person name="Ohm R.A."/>
            <person name="Martin F."/>
            <person name="Silar P."/>
            <person name="Natvig D.O."/>
            <person name="Lalanne C."/>
            <person name="Gautier V."/>
            <person name="Ament-Velasquez S.L."/>
            <person name="Kruys A."/>
            <person name="Hutchinson M.I."/>
            <person name="Powell A.J."/>
            <person name="Barry K."/>
            <person name="Miller A.N."/>
            <person name="Grigoriev I.V."/>
            <person name="Debuchy R."/>
            <person name="Gladieux P."/>
            <person name="Hiltunen Thoren M."/>
            <person name="Johannesson H."/>
        </authorList>
    </citation>
    <scope>NUCLEOTIDE SEQUENCE</scope>
    <source>
        <strain evidence="6">CBS 118394</strain>
    </source>
</reference>
<feature type="domain" description="MYND-type" evidence="5">
    <location>
        <begin position="2"/>
        <end position="28"/>
    </location>
</feature>
<dbReference type="SUPFAM" id="SSF144232">
    <property type="entry name" value="HIT/MYND zinc finger-like"/>
    <property type="match status" value="1"/>
</dbReference>
<dbReference type="AlphaFoldDB" id="A0AAE0HV30"/>
<proteinExistence type="predicted"/>
<accession>A0AAE0HV30</accession>
<keyword evidence="7" id="KW-1185">Reference proteome</keyword>
<evidence type="ECO:0000256" key="2">
    <source>
        <dbReference type="ARBA" id="ARBA00022771"/>
    </source>
</evidence>
<evidence type="ECO:0000256" key="4">
    <source>
        <dbReference type="SAM" id="MobiDB-lite"/>
    </source>
</evidence>
<name>A0AAE0HV30_9PEZI</name>
<keyword evidence="3" id="KW-0862">Zinc</keyword>
<dbReference type="EMBL" id="JAUEDM010000007">
    <property type="protein sequence ID" value="KAK3313286.1"/>
    <property type="molecule type" value="Genomic_DNA"/>
</dbReference>